<dbReference type="AlphaFoldDB" id="Q1YWU8"/>
<name>Q1YWU8_9GAMM</name>
<organism evidence="2 3">
    <name type="scientific">Photobacterium profundum 3TCK</name>
    <dbReference type="NCBI Taxonomy" id="314280"/>
    <lineage>
        <taxon>Bacteria</taxon>
        <taxon>Pseudomonadati</taxon>
        <taxon>Pseudomonadota</taxon>
        <taxon>Gammaproteobacteria</taxon>
        <taxon>Vibrionales</taxon>
        <taxon>Vibrionaceae</taxon>
        <taxon>Photobacterium</taxon>
    </lineage>
</organism>
<dbReference type="InterPro" id="IPR003615">
    <property type="entry name" value="HNH_nuc"/>
</dbReference>
<dbReference type="RefSeq" id="WP_006229757.1">
    <property type="nucleotide sequence ID" value="NZ_CH724134.1"/>
</dbReference>
<reference evidence="2 3" key="1">
    <citation type="submission" date="2006-03" db="EMBL/GenBank/DDBJ databases">
        <authorList>
            <person name="Bartlett D.H."/>
            <person name="Valle G."/>
            <person name="Lauro F.M."/>
            <person name="Vezzi A."/>
            <person name="Simonato F."/>
            <person name="Eloe E."/>
            <person name="Vitulo N."/>
            <person name="Stratton T.K."/>
            <person name="D'angelo M."/>
            <person name="Ferriera S."/>
            <person name="Johnson J."/>
            <person name="Kravitz S."/>
            <person name="Beeson K."/>
            <person name="Sutton G."/>
            <person name="Rogers Y."/>
            <person name="Friedman R."/>
            <person name="Frazier M."/>
            <person name="Venter J.C."/>
        </authorList>
    </citation>
    <scope>NUCLEOTIDE SEQUENCE [LARGE SCALE GENOMIC DNA]</scope>
    <source>
        <strain evidence="2 3">3TCK</strain>
    </source>
</reference>
<gene>
    <name evidence="2" type="ORF">P3TCK_08708</name>
</gene>
<dbReference type="EMBL" id="AAPH01000048">
    <property type="protein sequence ID" value="EAS40754.1"/>
    <property type="molecule type" value="Genomic_DNA"/>
</dbReference>
<evidence type="ECO:0000259" key="1">
    <source>
        <dbReference type="Pfam" id="PF01844"/>
    </source>
</evidence>
<dbReference type="Pfam" id="PF01844">
    <property type="entry name" value="HNH"/>
    <property type="match status" value="1"/>
</dbReference>
<dbReference type="Proteomes" id="UP000003789">
    <property type="component" value="Unassembled WGS sequence"/>
</dbReference>
<proteinExistence type="predicted"/>
<feature type="domain" description="HNH" evidence="1">
    <location>
        <begin position="170"/>
        <end position="226"/>
    </location>
</feature>
<evidence type="ECO:0000313" key="2">
    <source>
        <dbReference type="EMBL" id="EAS40754.1"/>
    </source>
</evidence>
<dbReference type="CDD" id="cd00085">
    <property type="entry name" value="HNHc"/>
    <property type="match status" value="1"/>
</dbReference>
<dbReference type="HOGENOM" id="CLU_1092493_0_0_6"/>
<dbReference type="GO" id="GO:0003676">
    <property type="term" value="F:nucleic acid binding"/>
    <property type="evidence" value="ECO:0007669"/>
    <property type="project" value="InterPro"/>
</dbReference>
<dbReference type="GO" id="GO:0008270">
    <property type="term" value="F:zinc ion binding"/>
    <property type="evidence" value="ECO:0007669"/>
    <property type="project" value="InterPro"/>
</dbReference>
<accession>Q1YWU8</accession>
<evidence type="ECO:0000313" key="3">
    <source>
        <dbReference type="Proteomes" id="UP000003789"/>
    </source>
</evidence>
<protein>
    <recommendedName>
        <fullName evidence="1">HNH domain-containing protein</fullName>
    </recommendedName>
</protein>
<comment type="caution">
    <text evidence="2">The sequence shown here is derived from an EMBL/GenBank/DDBJ whole genome shotgun (WGS) entry which is preliminary data.</text>
</comment>
<dbReference type="GO" id="GO:0004519">
    <property type="term" value="F:endonuclease activity"/>
    <property type="evidence" value="ECO:0007669"/>
    <property type="project" value="InterPro"/>
</dbReference>
<dbReference type="InterPro" id="IPR002711">
    <property type="entry name" value="HNH"/>
</dbReference>
<sequence>MKITDESVHRIYELSKQVYNSELSAKHAIDLVEEEKLMAAGSARIYISIFKCLMSGVAHKRAMNEYSTEYFLEAIYTDYGHEQFLVALRSTALHVTYYNSLNKGRRTSISKIIERLSKKYRLDVELFSIYPDEIDEKSFPEGMAKKVVINSFERNKTARNSCIEEYGLSCSVCEFNFEKAYGELGTGFIHVHHVVDISSIGYAYQVDPKKDLVPVCPNCHAMLHKRKPAFTVQELKAHLTRTSS</sequence>